<dbReference type="Pfam" id="PF24720">
    <property type="entry name" value="DUF7673"/>
    <property type="match status" value="1"/>
</dbReference>
<accession>A0AAP2BIJ9</accession>
<gene>
    <name evidence="2" type="ORF">J7S78_13780</name>
</gene>
<evidence type="ECO:0000259" key="1">
    <source>
        <dbReference type="Pfam" id="PF24720"/>
    </source>
</evidence>
<proteinExistence type="predicted"/>
<comment type="caution">
    <text evidence="2">The sequence shown here is derived from an EMBL/GenBank/DDBJ whole genome shotgun (WGS) entry which is preliminary data.</text>
</comment>
<feature type="domain" description="DUF7673" evidence="1">
    <location>
        <begin position="30"/>
        <end position="113"/>
    </location>
</feature>
<reference evidence="2 3" key="1">
    <citation type="submission" date="2021-03" db="EMBL/GenBank/DDBJ databases">
        <authorList>
            <person name="Stanton E."/>
        </authorList>
    </citation>
    <scope>NUCLEOTIDE SEQUENCE [LARGE SCALE GENOMIC DNA]</scope>
    <source>
        <strain evidence="2 3">2020EL-00037</strain>
    </source>
</reference>
<dbReference type="RefSeq" id="WP_210846267.1">
    <property type="nucleotide sequence ID" value="NZ_JAGKON010000013.1"/>
</dbReference>
<organism evidence="2 3">
    <name type="scientific">Klebsiella oxytoca</name>
    <dbReference type="NCBI Taxonomy" id="571"/>
    <lineage>
        <taxon>Bacteria</taxon>
        <taxon>Pseudomonadati</taxon>
        <taxon>Pseudomonadota</taxon>
        <taxon>Gammaproteobacteria</taxon>
        <taxon>Enterobacterales</taxon>
        <taxon>Enterobacteriaceae</taxon>
        <taxon>Klebsiella/Raoultella group</taxon>
        <taxon>Klebsiella</taxon>
    </lineage>
</organism>
<dbReference type="InterPro" id="IPR056090">
    <property type="entry name" value="DUF7673"/>
</dbReference>
<evidence type="ECO:0000313" key="3">
    <source>
        <dbReference type="Proteomes" id="UP000673434"/>
    </source>
</evidence>
<dbReference type="EMBL" id="JAGKON010000013">
    <property type="protein sequence ID" value="MBQ0600863.1"/>
    <property type="molecule type" value="Genomic_DNA"/>
</dbReference>
<name>A0AAP2BIJ9_KLEOX</name>
<keyword evidence="3" id="KW-1185">Reference proteome</keyword>
<dbReference type="Proteomes" id="UP000673434">
    <property type="component" value="Unassembled WGS sequence"/>
</dbReference>
<sequence length="121" mass="13799">MMDSESFRETILALDERAAQRAQVVSDGTAALKRLVAVAQGDSGQSQVIASFLLSLYNSYRFKFNLVELRCLDFDLFDDCISVLKMDYQPEVDVHERIENGSAIWESLATQWKNNETENDR</sequence>
<dbReference type="AlphaFoldDB" id="A0AAP2BIJ9"/>
<evidence type="ECO:0000313" key="2">
    <source>
        <dbReference type="EMBL" id="MBQ0600863.1"/>
    </source>
</evidence>
<protein>
    <recommendedName>
        <fullName evidence="1">DUF7673 domain-containing protein</fullName>
    </recommendedName>
</protein>